<keyword evidence="1 3" id="KW-0560">Oxidoreductase</keyword>
<evidence type="ECO:0000259" key="2">
    <source>
        <dbReference type="Pfam" id="PF02347"/>
    </source>
</evidence>
<dbReference type="GO" id="GO:0005960">
    <property type="term" value="C:glycine cleavage complex"/>
    <property type="evidence" value="ECO:0007669"/>
    <property type="project" value="TreeGrafter"/>
</dbReference>
<dbReference type="GO" id="GO:0004375">
    <property type="term" value="F:glycine dehydrogenase (decarboxylating) activity"/>
    <property type="evidence" value="ECO:0007669"/>
    <property type="project" value="UniProtKB-EC"/>
</dbReference>
<evidence type="ECO:0000313" key="4">
    <source>
        <dbReference type="Proteomes" id="UP000255460"/>
    </source>
</evidence>
<evidence type="ECO:0000256" key="1">
    <source>
        <dbReference type="ARBA" id="ARBA00023002"/>
    </source>
</evidence>
<dbReference type="PANTHER" id="PTHR11773">
    <property type="entry name" value="GLYCINE DEHYDROGENASE, DECARBOXYLATING"/>
    <property type="match status" value="1"/>
</dbReference>
<dbReference type="Proteomes" id="UP000255460">
    <property type="component" value="Unassembled WGS sequence"/>
</dbReference>
<dbReference type="Pfam" id="PF02347">
    <property type="entry name" value="GDC-P"/>
    <property type="match status" value="1"/>
</dbReference>
<reference evidence="3 4" key="1">
    <citation type="submission" date="2018-06" db="EMBL/GenBank/DDBJ databases">
        <authorList>
            <consortium name="Pathogen Informatics"/>
            <person name="Doyle S."/>
        </authorList>
    </citation>
    <scope>NUCLEOTIDE SEQUENCE [LARGE SCALE GENOMIC DNA]</scope>
    <source>
        <strain evidence="3 4">NCTC10418</strain>
    </source>
</reference>
<dbReference type="InterPro" id="IPR015424">
    <property type="entry name" value="PyrdxlP-dep_Trfase"/>
</dbReference>
<dbReference type="SUPFAM" id="SSF53383">
    <property type="entry name" value="PLP-dependent transferases"/>
    <property type="match status" value="1"/>
</dbReference>
<organism evidence="3 4">
    <name type="scientific">Escherichia coli</name>
    <dbReference type="NCBI Taxonomy" id="562"/>
    <lineage>
        <taxon>Bacteria</taxon>
        <taxon>Pseudomonadati</taxon>
        <taxon>Pseudomonadota</taxon>
        <taxon>Gammaproteobacteria</taxon>
        <taxon>Enterobacterales</taxon>
        <taxon>Enterobacteriaceae</taxon>
        <taxon>Escherichia</taxon>
    </lineage>
</organism>
<dbReference type="InterPro" id="IPR020581">
    <property type="entry name" value="GDC_P"/>
</dbReference>
<dbReference type="GO" id="GO:0016594">
    <property type="term" value="F:glycine binding"/>
    <property type="evidence" value="ECO:0007669"/>
    <property type="project" value="TreeGrafter"/>
</dbReference>
<name>A0A376KMA5_ECOLX</name>
<dbReference type="EMBL" id="UFZQ01000001">
    <property type="protein sequence ID" value="STE83818.1"/>
    <property type="molecule type" value="Genomic_DNA"/>
</dbReference>
<proteinExistence type="predicted"/>
<dbReference type="PANTHER" id="PTHR11773:SF13">
    <property type="entry name" value="GLYCINE DEHYDROGENASE (DECARBOXYLATING)"/>
    <property type="match status" value="1"/>
</dbReference>
<dbReference type="GO" id="GO:0030170">
    <property type="term" value="F:pyridoxal phosphate binding"/>
    <property type="evidence" value="ECO:0007669"/>
    <property type="project" value="TreeGrafter"/>
</dbReference>
<accession>A0A376KMA5</accession>
<gene>
    <name evidence="3" type="primary">gcvP_3</name>
    <name evidence="3" type="ORF">NCTC10418_01482</name>
</gene>
<evidence type="ECO:0000313" key="3">
    <source>
        <dbReference type="EMBL" id="STE83818.1"/>
    </source>
</evidence>
<dbReference type="InterPro" id="IPR049315">
    <property type="entry name" value="GDC-P_N"/>
</dbReference>
<dbReference type="GO" id="GO:0005829">
    <property type="term" value="C:cytosol"/>
    <property type="evidence" value="ECO:0007669"/>
    <property type="project" value="TreeGrafter"/>
</dbReference>
<dbReference type="GO" id="GO:0019464">
    <property type="term" value="P:glycine decarboxylation via glycine cleavage system"/>
    <property type="evidence" value="ECO:0007669"/>
    <property type="project" value="TreeGrafter"/>
</dbReference>
<dbReference type="EC" id="1.4.4.2" evidence="3"/>
<sequence>MPFITARLALKRIANRIHRLTDILAAGLQQKGLKLRHAHYFDTLCVEVADKAGVLTRAEAAEINLRSDILNAVGITLDETTTRENVIAAFQRAAGR</sequence>
<feature type="domain" description="Glycine cleavage system P-protein N-terminal" evidence="2">
    <location>
        <begin position="9"/>
        <end position="90"/>
    </location>
</feature>
<dbReference type="AlphaFoldDB" id="A0A376KMA5"/>
<protein>
    <submittedName>
        <fullName evidence="3">Glycine dehydrogenase</fullName>
        <ecNumber evidence="3">1.4.4.2</ecNumber>
    </submittedName>
</protein>